<protein>
    <submittedName>
        <fullName evidence="2">Uncharacterized protein</fullName>
    </submittedName>
</protein>
<name>A0A158E0I1_9BURK</name>
<keyword evidence="1" id="KW-0472">Membrane</keyword>
<keyword evidence="1" id="KW-1133">Transmembrane helix</keyword>
<evidence type="ECO:0000256" key="1">
    <source>
        <dbReference type="SAM" id="Phobius"/>
    </source>
</evidence>
<comment type="caution">
    <text evidence="2">The sequence shown here is derived from an EMBL/GenBank/DDBJ whole genome shotgun (WGS) entry which is preliminary data.</text>
</comment>
<dbReference type="AlphaFoldDB" id="A0A158E0I1"/>
<keyword evidence="3" id="KW-1185">Reference proteome</keyword>
<organism evidence="2 3">
    <name type="scientific">Caballeronia pedi</name>
    <dbReference type="NCBI Taxonomy" id="1777141"/>
    <lineage>
        <taxon>Bacteria</taxon>
        <taxon>Pseudomonadati</taxon>
        <taxon>Pseudomonadota</taxon>
        <taxon>Betaproteobacteria</taxon>
        <taxon>Burkholderiales</taxon>
        <taxon>Burkholderiaceae</taxon>
        <taxon>Caballeronia</taxon>
    </lineage>
</organism>
<evidence type="ECO:0000313" key="3">
    <source>
        <dbReference type="Proteomes" id="UP000054911"/>
    </source>
</evidence>
<evidence type="ECO:0000313" key="2">
    <source>
        <dbReference type="EMBL" id="SAL00170.1"/>
    </source>
</evidence>
<dbReference type="EMBL" id="FCOE02000057">
    <property type="protein sequence ID" value="SAL00170.1"/>
    <property type="molecule type" value="Genomic_DNA"/>
</dbReference>
<gene>
    <name evidence="2" type="ORF">AWB80_07804</name>
</gene>
<sequence length="103" mass="11404">MRVTRADIFAWQIFAANCVLALVAVVSIAGVSFAGLQLWAAYRIARTEATTIELEVSKEKIRLQTSVIGIVVLVISGFFLIIFLHDVYKIDSPDANARQTLHK</sequence>
<keyword evidence="1" id="KW-0812">Transmembrane</keyword>
<reference evidence="2" key="1">
    <citation type="submission" date="2016-01" db="EMBL/GenBank/DDBJ databases">
        <authorList>
            <person name="Peeters C."/>
        </authorList>
    </citation>
    <scope>NUCLEOTIDE SEQUENCE [LARGE SCALE GENOMIC DNA]</scope>
    <source>
        <strain evidence="2">LMG 29323</strain>
    </source>
</reference>
<accession>A0A158E0I1</accession>
<feature type="transmembrane region" description="Helical" evidence="1">
    <location>
        <begin position="63"/>
        <end position="84"/>
    </location>
</feature>
<dbReference type="Proteomes" id="UP000054911">
    <property type="component" value="Unassembled WGS sequence"/>
</dbReference>
<feature type="transmembrane region" description="Helical" evidence="1">
    <location>
        <begin position="12"/>
        <end position="42"/>
    </location>
</feature>
<proteinExistence type="predicted"/>